<dbReference type="STRING" id="717606.PaecuDRAFT_0352"/>
<evidence type="ECO:0000256" key="2">
    <source>
        <dbReference type="SAM" id="Phobius"/>
    </source>
</evidence>
<dbReference type="RefSeq" id="WP_006036369.1">
    <property type="nucleotide sequence ID" value="NZ_AEDD01000001.1"/>
</dbReference>
<keyword evidence="2" id="KW-0812">Transmembrane</keyword>
<name>E0I3H7_9BACL</name>
<dbReference type="AlphaFoldDB" id="E0I3H7"/>
<sequence>MDERGIKEYGAASEPEESQENMTALRYSLNAVDKQLQKVAADMERTQMAEYVALLNRPLKLIWRNFVSGTARGVGIALGFTVFAATILYVLRLLGALNLPIIGDYVADLVRVVQAQLEGKAY</sequence>
<accession>E0I3H7</accession>
<evidence type="ECO:0000313" key="4">
    <source>
        <dbReference type="Proteomes" id="UP000005387"/>
    </source>
</evidence>
<feature type="transmembrane region" description="Helical" evidence="2">
    <location>
        <begin position="73"/>
        <end position="91"/>
    </location>
</feature>
<feature type="region of interest" description="Disordered" evidence="1">
    <location>
        <begin position="1"/>
        <end position="20"/>
    </location>
</feature>
<keyword evidence="2" id="KW-1133">Transmembrane helix</keyword>
<dbReference type="Pfam" id="PF18910">
    <property type="entry name" value="DUF5665"/>
    <property type="match status" value="1"/>
</dbReference>
<proteinExistence type="predicted"/>
<organism evidence="3 4">
    <name type="scientific">Paenibacillus curdlanolyticus YK9</name>
    <dbReference type="NCBI Taxonomy" id="717606"/>
    <lineage>
        <taxon>Bacteria</taxon>
        <taxon>Bacillati</taxon>
        <taxon>Bacillota</taxon>
        <taxon>Bacilli</taxon>
        <taxon>Bacillales</taxon>
        <taxon>Paenibacillaceae</taxon>
        <taxon>Paenibacillus</taxon>
    </lineage>
</organism>
<keyword evidence="4" id="KW-1185">Reference proteome</keyword>
<keyword evidence="2" id="KW-0472">Membrane</keyword>
<gene>
    <name evidence="3" type="ORF">PaecuDRAFT_0352</name>
</gene>
<dbReference type="Proteomes" id="UP000005387">
    <property type="component" value="Unassembled WGS sequence"/>
</dbReference>
<reference evidence="3 4" key="1">
    <citation type="submission" date="2010-07" db="EMBL/GenBank/DDBJ databases">
        <title>The draft genome of Paenibacillus curdlanolyticus YK9.</title>
        <authorList>
            <consortium name="US DOE Joint Genome Institute (JGI-PGF)"/>
            <person name="Lucas S."/>
            <person name="Copeland A."/>
            <person name="Lapidus A."/>
            <person name="Cheng J.-F."/>
            <person name="Bruce D."/>
            <person name="Goodwin L."/>
            <person name="Pitluck S."/>
            <person name="Land M.L."/>
            <person name="Hauser L."/>
            <person name="Chang Y.-J."/>
            <person name="Jeffries C."/>
            <person name="Anderson I.J."/>
            <person name="Johnson E."/>
            <person name="Loganathan U."/>
            <person name="Mulhopadhyay B."/>
            <person name="Kyrpides N."/>
            <person name="Woyke T.J."/>
        </authorList>
    </citation>
    <scope>NUCLEOTIDE SEQUENCE [LARGE SCALE GENOMIC DNA]</scope>
    <source>
        <strain evidence="3 4">YK9</strain>
    </source>
</reference>
<dbReference type="EMBL" id="AEDD01000001">
    <property type="protein sequence ID" value="EFM12841.1"/>
    <property type="molecule type" value="Genomic_DNA"/>
</dbReference>
<evidence type="ECO:0000256" key="1">
    <source>
        <dbReference type="SAM" id="MobiDB-lite"/>
    </source>
</evidence>
<dbReference type="eggNOG" id="ENOG5032Z2B">
    <property type="taxonomic scope" value="Bacteria"/>
</dbReference>
<evidence type="ECO:0000313" key="3">
    <source>
        <dbReference type="EMBL" id="EFM12841.1"/>
    </source>
</evidence>
<dbReference type="OrthoDB" id="1634137at2"/>
<protein>
    <submittedName>
        <fullName evidence="3">Uncharacterized protein</fullName>
    </submittedName>
</protein>
<dbReference type="InterPro" id="IPR043723">
    <property type="entry name" value="DUF5665"/>
</dbReference>